<evidence type="ECO:0000313" key="3">
    <source>
        <dbReference type="Proteomes" id="UP000215086"/>
    </source>
</evidence>
<accession>A0A286RI21</accession>
<proteinExistence type="predicted"/>
<dbReference type="Proteomes" id="UP000215086">
    <property type="component" value="Chromosome"/>
</dbReference>
<evidence type="ECO:0000256" key="1">
    <source>
        <dbReference type="SAM" id="MobiDB-lite"/>
    </source>
</evidence>
<evidence type="ECO:0000313" key="2">
    <source>
        <dbReference type="EMBL" id="ASV75586.1"/>
    </source>
</evidence>
<sequence length="55" mass="6031">MSSPLFLCRRKETRTSPRPSAGVKVSSEGPACQVRIVTLDNPNHGPIFLHAVQFP</sequence>
<protein>
    <submittedName>
        <fullName evidence="2">Uncharacterized protein</fullName>
    </submittedName>
</protein>
<name>A0A286RI21_9BACT</name>
<dbReference type="EMBL" id="CP018477">
    <property type="protein sequence ID" value="ASV75586.1"/>
    <property type="molecule type" value="Genomic_DNA"/>
</dbReference>
<organism evidence="2 3">
    <name type="scientific">Thermogutta terrifontis</name>
    <dbReference type="NCBI Taxonomy" id="1331910"/>
    <lineage>
        <taxon>Bacteria</taxon>
        <taxon>Pseudomonadati</taxon>
        <taxon>Planctomycetota</taxon>
        <taxon>Planctomycetia</taxon>
        <taxon>Pirellulales</taxon>
        <taxon>Thermoguttaceae</taxon>
        <taxon>Thermogutta</taxon>
    </lineage>
</organism>
<dbReference type="KEGG" id="ttf:THTE_2984"/>
<gene>
    <name evidence="2" type="ORF">THTE_2984</name>
</gene>
<feature type="region of interest" description="Disordered" evidence="1">
    <location>
        <begin position="1"/>
        <end position="26"/>
    </location>
</feature>
<dbReference type="AlphaFoldDB" id="A0A286RI21"/>
<keyword evidence="3" id="KW-1185">Reference proteome</keyword>
<reference evidence="2 3" key="1">
    <citation type="journal article" name="Front. Microbiol.">
        <title>Sugar Metabolism of the First Thermophilic Planctomycete Thermogutta terrifontis: Comparative Genomic and Transcriptomic Approaches.</title>
        <authorList>
            <person name="Elcheninov A.G."/>
            <person name="Menzel P."/>
            <person name="Gudbergsdottir S.R."/>
            <person name="Slesarev A.I."/>
            <person name="Kadnikov V.V."/>
            <person name="Krogh A."/>
            <person name="Bonch-Osmolovskaya E.A."/>
            <person name="Peng X."/>
            <person name="Kublanov I.V."/>
        </authorList>
    </citation>
    <scope>NUCLEOTIDE SEQUENCE [LARGE SCALE GENOMIC DNA]</scope>
    <source>
        <strain evidence="2 3">R1</strain>
    </source>
</reference>